<evidence type="ECO:0008006" key="4">
    <source>
        <dbReference type="Google" id="ProtNLM"/>
    </source>
</evidence>
<dbReference type="PANTHER" id="PTHR46709:SF13">
    <property type="entry name" value="G-PROTEIN COUPLED RECEPTORS FAMILY 1 PROFILE DOMAIN-CONTAINING PROTEIN"/>
    <property type="match status" value="1"/>
</dbReference>
<dbReference type="AlphaFoldDB" id="A0A368GD61"/>
<feature type="transmembrane region" description="Helical" evidence="1">
    <location>
        <begin position="44"/>
        <end position="64"/>
    </location>
</feature>
<keyword evidence="1" id="KW-0472">Membrane</keyword>
<accession>A0A368GD61</accession>
<dbReference type="OrthoDB" id="5797958at2759"/>
<protein>
    <recommendedName>
        <fullName evidence="4">G-protein coupled receptors family 1 profile domain-containing protein</fullName>
    </recommendedName>
</protein>
<keyword evidence="3" id="KW-1185">Reference proteome</keyword>
<name>A0A368GD61_ANCCA</name>
<evidence type="ECO:0000313" key="3">
    <source>
        <dbReference type="Proteomes" id="UP000252519"/>
    </source>
</evidence>
<evidence type="ECO:0000313" key="2">
    <source>
        <dbReference type="EMBL" id="RCN42344.1"/>
    </source>
</evidence>
<dbReference type="SUPFAM" id="SSF81321">
    <property type="entry name" value="Family A G protein-coupled receptor-like"/>
    <property type="match status" value="1"/>
</dbReference>
<keyword evidence="1" id="KW-0812">Transmembrane</keyword>
<dbReference type="Gene3D" id="1.20.1070.10">
    <property type="entry name" value="Rhodopsin 7-helix transmembrane proteins"/>
    <property type="match status" value="1"/>
</dbReference>
<keyword evidence="1" id="KW-1133">Transmembrane helix</keyword>
<sequence>MIAKLPMYFEVEVVPNGNCTGVTSLTAIVSEFSEKEPYKSVYKFWFRSIITIVLPFILCFYLNFGIIRRLRIQHQGAKLFRFATSEHRKNIRSATLMLVFVTCTYLGSNLLNVIVYTWELIDKQSLMSEELRPFYTLSSDLISLLTVLASGCRLPIYIACNARIRCEVLDALNNCVLFRTEKNEKVGSPKNVRGRATTVRYCDTGCGFMVYEVGCGFMMYEPINKKGETRVRSIGTGLDRIVLSVAMGSMGAMGNRNLTVPSFGVEAQLLEEDHDT</sequence>
<dbReference type="Proteomes" id="UP000252519">
    <property type="component" value="Unassembled WGS sequence"/>
</dbReference>
<feature type="transmembrane region" description="Helical" evidence="1">
    <location>
        <begin position="96"/>
        <end position="121"/>
    </location>
</feature>
<gene>
    <name evidence="2" type="ORF">ANCCAN_11689</name>
</gene>
<dbReference type="EMBL" id="JOJR01000198">
    <property type="protein sequence ID" value="RCN42344.1"/>
    <property type="molecule type" value="Genomic_DNA"/>
</dbReference>
<organism evidence="2 3">
    <name type="scientific">Ancylostoma caninum</name>
    <name type="common">Dog hookworm</name>
    <dbReference type="NCBI Taxonomy" id="29170"/>
    <lineage>
        <taxon>Eukaryota</taxon>
        <taxon>Metazoa</taxon>
        <taxon>Ecdysozoa</taxon>
        <taxon>Nematoda</taxon>
        <taxon>Chromadorea</taxon>
        <taxon>Rhabditida</taxon>
        <taxon>Rhabditina</taxon>
        <taxon>Rhabditomorpha</taxon>
        <taxon>Strongyloidea</taxon>
        <taxon>Ancylostomatidae</taxon>
        <taxon>Ancylostomatinae</taxon>
        <taxon>Ancylostoma</taxon>
    </lineage>
</organism>
<dbReference type="PANTHER" id="PTHR46709">
    <property type="entry name" value="PROTEIN CBG23488-RELATED"/>
    <property type="match status" value="1"/>
</dbReference>
<proteinExistence type="predicted"/>
<reference evidence="2 3" key="1">
    <citation type="submission" date="2014-10" db="EMBL/GenBank/DDBJ databases">
        <title>Draft genome of the hookworm Ancylostoma caninum.</title>
        <authorList>
            <person name="Mitreva M."/>
        </authorList>
    </citation>
    <scope>NUCLEOTIDE SEQUENCE [LARGE SCALE GENOMIC DNA]</scope>
    <source>
        <strain evidence="2 3">Baltimore</strain>
    </source>
</reference>
<comment type="caution">
    <text evidence="2">The sequence shown here is derived from an EMBL/GenBank/DDBJ whole genome shotgun (WGS) entry which is preliminary data.</text>
</comment>
<evidence type="ECO:0000256" key="1">
    <source>
        <dbReference type="SAM" id="Phobius"/>
    </source>
</evidence>